<evidence type="ECO:0000256" key="4">
    <source>
        <dbReference type="HAMAP-Rule" id="MF_00749"/>
    </source>
</evidence>
<feature type="domain" description="ProQ/FinO" evidence="6">
    <location>
        <begin position="4"/>
        <end position="118"/>
    </location>
</feature>
<evidence type="ECO:0000256" key="3">
    <source>
        <dbReference type="ARBA" id="ARBA00023186"/>
    </source>
</evidence>
<sequence>MEQDKLVNQKDTLAFLSQTYPQCFFNEGPAKPLKIGIFQDLAKELDGNEAISKRMLRMSLRHYTSSWRYLASIKSGVARIDLQGKECETVEQEHADHAALQLKESKAKAAKLRESRKPNKHKGYQSGKNSDSQATEDSTKVTNTVADERKQMRKKRASIKNSSQKPKNNAAFVKKDKEVREITDEEIALGNSLLVKLGKEPMPVVVTAIGKDGISVQLKSGMTVKVQQHQLYAPTKAR</sequence>
<dbReference type="InterPro" id="IPR036442">
    <property type="entry name" value="ProQ/FinO_sf"/>
</dbReference>
<evidence type="ECO:0000256" key="1">
    <source>
        <dbReference type="ARBA" id="ARBA00022490"/>
    </source>
</evidence>
<feature type="region of interest" description="Disordered" evidence="5">
    <location>
        <begin position="105"/>
        <end position="171"/>
    </location>
</feature>
<proteinExistence type="inferred from homology"/>
<gene>
    <name evidence="4 7" type="primary">proQ</name>
    <name evidence="7" type="ORF">RM552_05110</name>
</gene>
<dbReference type="PANTHER" id="PTHR38106">
    <property type="entry name" value="RNA CHAPERONE PROQ"/>
    <property type="match status" value="1"/>
</dbReference>
<dbReference type="Proteomes" id="UP001253545">
    <property type="component" value="Unassembled WGS sequence"/>
</dbReference>
<organism evidence="7 8">
    <name type="scientific">Glaciecola petra</name>
    <dbReference type="NCBI Taxonomy" id="3075602"/>
    <lineage>
        <taxon>Bacteria</taxon>
        <taxon>Pseudomonadati</taxon>
        <taxon>Pseudomonadota</taxon>
        <taxon>Gammaproteobacteria</taxon>
        <taxon>Alteromonadales</taxon>
        <taxon>Alteromonadaceae</taxon>
        <taxon>Glaciecola</taxon>
    </lineage>
</organism>
<dbReference type="InterPro" id="IPR023529">
    <property type="entry name" value="ProQ"/>
</dbReference>
<dbReference type="PANTHER" id="PTHR38106:SF1">
    <property type="entry name" value="RNA CHAPERONE PROQ"/>
    <property type="match status" value="1"/>
</dbReference>
<dbReference type="NCBIfam" id="NF003434">
    <property type="entry name" value="PRK04950.1"/>
    <property type="match status" value="1"/>
</dbReference>
<evidence type="ECO:0000313" key="8">
    <source>
        <dbReference type="Proteomes" id="UP001253545"/>
    </source>
</evidence>
<dbReference type="SMART" id="SM00945">
    <property type="entry name" value="ProQ"/>
    <property type="match status" value="1"/>
</dbReference>
<dbReference type="EMBL" id="JAVRHX010000001">
    <property type="protein sequence ID" value="MDT0594215.1"/>
    <property type="molecule type" value="Genomic_DNA"/>
</dbReference>
<comment type="caution">
    <text evidence="7">The sequence shown here is derived from an EMBL/GenBank/DDBJ whole genome shotgun (WGS) entry which is preliminary data.</text>
</comment>
<evidence type="ECO:0000256" key="5">
    <source>
        <dbReference type="SAM" id="MobiDB-lite"/>
    </source>
</evidence>
<protein>
    <recommendedName>
        <fullName evidence="4">RNA chaperone ProQ</fullName>
    </recommendedName>
</protein>
<name>A0ABU2ZP88_9ALTE</name>
<evidence type="ECO:0000313" key="7">
    <source>
        <dbReference type="EMBL" id="MDT0594215.1"/>
    </source>
</evidence>
<evidence type="ECO:0000259" key="6">
    <source>
        <dbReference type="SMART" id="SM00945"/>
    </source>
</evidence>
<keyword evidence="2 4" id="KW-0694">RNA-binding</keyword>
<dbReference type="Pfam" id="PF17516">
    <property type="entry name" value="ProQ_C"/>
    <property type="match status" value="1"/>
</dbReference>
<dbReference type="SUPFAM" id="SSF48657">
    <property type="entry name" value="FinO-like"/>
    <property type="match status" value="1"/>
</dbReference>
<comment type="subcellular location">
    <subcellularLocation>
        <location evidence="4">Cytoplasm</location>
    </subcellularLocation>
</comment>
<keyword evidence="3 4" id="KW-0143">Chaperone</keyword>
<accession>A0ABU2ZP88</accession>
<dbReference type="Gene3D" id="1.10.1710.10">
    <property type="entry name" value="ProQ/FinO domain"/>
    <property type="match status" value="1"/>
</dbReference>
<feature type="compositionally biased region" description="Polar residues" evidence="5">
    <location>
        <begin position="126"/>
        <end position="145"/>
    </location>
</feature>
<keyword evidence="1 4" id="KW-0963">Cytoplasm</keyword>
<keyword evidence="8" id="KW-1185">Reference proteome</keyword>
<dbReference type="HAMAP" id="MF_00749">
    <property type="entry name" value="ProQ"/>
    <property type="match status" value="1"/>
</dbReference>
<dbReference type="InterPro" id="IPR035236">
    <property type="entry name" value="ProQ_C"/>
</dbReference>
<comment type="similarity">
    <text evidence="4">Belongs to the ProQ family.</text>
</comment>
<comment type="function">
    <text evidence="4">RNA chaperone with significant RNA binding, RNA strand exchange and RNA duplexing activities.</text>
</comment>
<reference evidence="7 8" key="1">
    <citation type="submission" date="2023-09" db="EMBL/GenBank/DDBJ databases">
        <authorList>
            <person name="Rey-Velasco X."/>
        </authorList>
    </citation>
    <scope>NUCLEOTIDE SEQUENCE [LARGE SCALE GENOMIC DNA]</scope>
    <source>
        <strain evidence="7 8">P117</strain>
    </source>
</reference>
<evidence type="ECO:0000256" key="2">
    <source>
        <dbReference type="ARBA" id="ARBA00022884"/>
    </source>
</evidence>
<feature type="compositionally biased region" description="Basic and acidic residues" evidence="5">
    <location>
        <begin position="105"/>
        <end position="117"/>
    </location>
</feature>
<dbReference type="Pfam" id="PF04352">
    <property type="entry name" value="ProQ"/>
    <property type="match status" value="1"/>
</dbReference>
<dbReference type="RefSeq" id="WP_311367696.1">
    <property type="nucleotide sequence ID" value="NZ_JAVRHX010000001.1"/>
</dbReference>
<dbReference type="InterPro" id="IPR016103">
    <property type="entry name" value="ProQ/FinO"/>
</dbReference>